<keyword evidence="1" id="KW-0808">Transferase</keyword>
<name>A0A3P1VF96_9STRE</name>
<keyword evidence="5" id="KW-1185">Reference proteome</keyword>
<dbReference type="Pfam" id="PF00294">
    <property type="entry name" value="PfkB"/>
    <property type="match status" value="1"/>
</dbReference>
<gene>
    <name evidence="4" type="ORF">EII38_01130</name>
</gene>
<evidence type="ECO:0000259" key="3">
    <source>
        <dbReference type="Pfam" id="PF00294"/>
    </source>
</evidence>
<evidence type="ECO:0000313" key="4">
    <source>
        <dbReference type="EMBL" id="RRD32367.1"/>
    </source>
</evidence>
<proteinExistence type="predicted"/>
<keyword evidence="2 4" id="KW-0418">Kinase</keyword>
<dbReference type="PANTHER" id="PTHR10584">
    <property type="entry name" value="SUGAR KINASE"/>
    <property type="match status" value="1"/>
</dbReference>
<dbReference type="EMBL" id="RQZA01000001">
    <property type="protein sequence ID" value="RRD32367.1"/>
    <property type="molecule type" value="Genomic_DNA"/>
</dbReference>
<dbReference type="AlphaFoldDB" id="A0A3P1VF96"/>
<evidence type="ECO:0000256" key="2">
    <source>
        <dbReference type="ARBA" id="ARBA00022777"/>
    </source>
</evidence>
<comment type="caution">
    <text evidence="4">The sequence shown here is derived from an EMBL/GenBank/DDBJ whole genome shotgun (WGS) entry which is preliminary data.</text>
</comment>
<dbReference type="PANTHER" id="PTHR10584:SF166">
    <property type="entry name" value="RIBOKINASE"/>
    <property type="match status" value="1"/>
</dbReference>
<organism evidence="4 5">
    <name type="scientific">Streptococcus minor</name>
    <dbReference type="NCBI Taxonomy" id="229549"/>
    <lineage>
        <taxon>Bacteria</taxon>
        <taxon>Bacillati</taxon>
        <taxon>Bacillota</taxon>
        <taxon>Bacilli</taxon>
        <taxon>Lactobacillales</taxon>
        <taxon>Streptococcaceae</taxon>
        <taxon>Streptococcus</taxon>
    </lineage>
</organism>
<dbReference type="GO" id="GO:0016301">
    <property type="term" value="F:kinase activity"/>
    <property type="evidence" value="ECO:0007669"/>
    <property type="project" value="UniProtKB-KW"/>
</dbReference>
<dbReference type="InterPro" id="IPR011611">
    <property type="entry name" value="PfkB_dom"/>
</dbReference>
<dbReference type="Gene3D" id="3.40.1190.20">
    <property type="match status" value="1"/>
</dbReference>
<dbReference type="SUPFAM" id="SSF53613">
    <property type="entry name" value="Ribokinase-like"/>
    <property type="match status" value="1"/>
</dbReference>
<accession>A0A3P1VF96</accession>
<reference evidence="4 5" key="1">
    <citation type="submission" date="2018-11" db="EMBL/GenBank/DDBJ databases">
        <title>Genomes From Bacteria Associated with the Canine Oral Cavity: a Test Case for Automated Genome-Based Taxonomic Assignment.</title>
        <authorList>
            <person name="Coil D.A."/>
            <person name="Jospin G."/>
            <person name="Darling A.E."/>
            <person name="Wallis C."/>
            <person name="Davis I.J."/>
            <person name="Harris S."/>
            <person name="Eisen J.A."/>
            <person name="Holcombe L.J."/>
            <person name="O'Flynn C."/>
        </authorList>
    </citation>
    <scope>NUCLEOTIDE SEQUENCE [LARGE SCALE GENOMIC DNA]</scope>
    <source>
        <strain evidence="4 5">OH4621_COT-116</strain>
    </source>
</reference>
<dbReference type="Proteomes" id="UP000281771">
    <property type="component" value="Unassembled WGS sequence"/>
</dbReference>
<dbReference type="PROSITE" id="PS00584">
    <property type="entry name" value="PFKB_KINASES_2"/>
    <property type="match status" value="1"/>
</dbReference>
<sequence length="315" mass="35364">MQSIALKSKKTLSKKDANMKKVLVIGTTSWDTIINMNDFPQASGTYFADGRRDVLGGTASGKSLNLHRLGFEVTLVTKMANDEAGRKIQSTLRDEGITYHYIEDETSTERHTNLMNQWGERISIYTDYGTFGQGFNIFGYEKLIEEADIILLDICEFIKHLFPILKKYKDKIWVDIHDFDGENPWHKEFLPLATGIFMSSDSLKTVEKVAEVVDTLLQEKQFVVCTHGKQGAEYLGADGKRVFQGIVDSFTPVDSNGAGDAFVSGFLYGISKDLPVAKCMKYATLVSGYTISSPLLYNSELSVENLEKMYQKSFD</sequence>
<protein>
    <submittedName>
        <fullName evidence="4">Carbohydrate kinase family protein</fullName>
    </submittedName>
</protein>
<evidence type="ECO:0000313" key="5">
    <source>
        <dbReference type="Proteomes" id="UP000281771"/>
    </source>
</evidence>
<evidence type="ECO:0000256" key="1">
    <source>
        <dbReference type="ARBA" id="ARBA00022679"/>
    </source>
</evidence>
<dbReference type="InterPro" id="IPR002173">
    <property type="entry name" value="Carboh/pur_kinase_PfkB_CS"/>
</dbReference>
<feature type="domain" description="Carbohydrate kinase PfkB" evidence="3">
    <location>
        <begin position="19"/>
        <end position="298"/>
    </location>
</feature>
<dbReference type="InterPro" id="IPR029056">
    <property type="entry name" value="Ribokinase-like"/>
</dbReference>